<dbReference type="PROSITE" id="PS50043">
    <property type="entry name" value="HTH_LUXR_2"/>
    <property type="match status" value="1"/>
</dbReference>
<feature type="domain" description="HTH luxR-type" evidence="4">
    <location>
        <begin position="289"/>
        <end position="354"/>
    </location>
</feature>
<evidence type="ECO:0000256" key="1">
    <source>
        <dbReference type="ARBA" id="ARBA00023015"/>
    </source>
</evidence>
<keyword evidence="3" id="KW-0804">Transcription</keyword>
<sequence>MTPMTGTPALDALLSSIAAAPDAHALFADTSARLRRITPFDAAVWVATDPVNGLTTAPVRVENLHEGGCGTYWESELFAEHVNLFRDLAVAKVPVAGLREVTGDRPTLSALYRGFMRPRGFDDELRAVFRVDGQPWGQLSLFRERGRSPFGAADIALVRALCTPMAQRLRAFALPAVTPPSAATAPGLLLFGAGGELLSLNDEARDLLAEMPPGPAAPTPLGIDLPLPIWILNTAGRARLTGAASRIRVRTTAGRWLVCHATCLRDAEGRTRTTALVIEPAKPAEVAELIVAAYELTPRELEVTELVARGLPTADIAARLFLSPHTVRDHLKSIFDKVGVTSRGELVAKLFTEHREPLAAPTTVRVLDAAS</sequence>
<dbReference type="EMBL" id="OBEG01000006">
    <property type="protein sequence ID" value="SNY88711.1"/>
    <property type="molecule type" value="Genomic_DNA"/>
</dbReference>
<dbReference type="PANTHER" id="PTHR44688:SF16">
    <property type="entry name" value="DNA-BINDING TRANSCRIPTIONAL ACTIVATOR DEVR_DOSR"/>
    <property type="match status" value="1"/>
</dbReference>
<reference evidence="5 6" key="1">
    <citation type="submission" date="2017-09" db="EMBL/GenBank/DDBJ databases">
        <authorList>
            <person name="Ehlers B."/>
            <person name="Leendertz F.H."/>
        </authorList>
    </citation>
    <scope>NUCLEOTIDE SEQUENCE [LARGE SCALE GENOMIC DNA]</scope>
    <source>
        <strain evidence="5 6">DSM 45537</strain>
    </source>
</reference>
<organism evidence="5 6">
    <name type="scientific">Nocardia amikacinitolerans</name>
    <dbReference type="NCBI Taxonomy" id="756689"/>
    <lineage>
        <taxon>Bacteria</taxon>
        <taxon>Bacillati</taxon>
        <taxon>Actinomycetota</taxon>
        <taxon>Actinomycetes</taxon>
        <taxon>Mycobacteriales</taxon>
        <taxon>Nocardiaceae</taxon>
        <taxon>Nocardia</taxon>
    </lineage>
</organism>
<dbReference type="Proteomes" id="UP000219565">
    <property type="component" value="Unassembled WGS sequence"/>
</dbReference>
<accession>A0A285LZI6</accession>
<evidence type="ECO:0000313" key="6">
    <source>
        <dbReference type="Proteomes" id="UP000219565"/>
    </source>
</evidence>
<evidence type="ECO:0000313" key="5">
    <source>
        <dbReference type="EMBL" id="SNY88711.1"/>
    </source>
</evidence>
<dbReference type="InterPro" id="IPR000792">
    <property type="entry name" value="Tscrpt_reg_LuxR_C"/>
</dbReference>
<keyword evidence="1" id="KW-0805">Transcription regulation</keyword>
<dbReference type="SMART" id="SM00421">
    <property type="entry name" value="HTH_LUXR"/>
    <property type="match status" value="1"/>
</dbReference>
<gene>
    <name evidence="5" type="ORF">SAMN04244553_5695</name>
</gene>
<keyword evidence="2 5" id="KW-0238">DNA-binding</keyword>
<dbReference type="Gene3D" id="1.10.10.10">
    <property type="entry name" value="Winged helix-like DNA-binding domain superfamily/Winged helix DNA-binding domain"/>
    <property type="match status" value="1"/>
</dbReference>
<dbReference type="GO" id="GO:0003677">
    <property type="term" value="F:DNA binding"/>
    <property type="evidence" value="ECO:0007669"/>
    <property type="project" value="UniProtKB-KW"/>
</dbReference>
<name>A0A285LZI6_9NOCA</name>
<dbReference type="PANTHER" id="PTHR44688">
    <property type="entry name" value="DNA-BINDING TRANSCRIPTIONAL ACTIVATOR DEVR_DOSR"/>
    <property type="match status" value="1"/>
</dbReference>
<dbReference type="STRING" id="1379680.GCA_001612615_01942"/>
<proteinExistence type="predicted"/>
<dbReference type="Pfam" id="PF00196">
    <property type="entry name" value="GerE"/>
    <property type="match status" value="1"/>
</dbReference>
<dbReference type="PRINTS" id="PR00038">
    <property type="entry name" value="HTHLUXR"/>
</dbReference>
<dbReference type="OrthoDB" id="9815744at2"/>
<protein>
    <submittedName>
        <fullName evidence="5">DNA-binding transcriptional regulator, CsgD family</fullName>
    </submittedName>
</protein>
<evidence type="ECO:0000256" key="2">
    <source>
        <dbReference type="ARBA" id="ARBA00023125"/>
    </source>
</evidence>
<dbReference type="CDD" id="cd06170">
    <property type="entry name" value="LuxR_C_like"/>
    <property type="match status" value="1"/>
</dbReference>
<dbReference type="InterPro" id="IPR016032">
    <property type="entry name" value="Sig_transdc_resp-reg_C-effctor"/>
</dbReference>
<dbReference type="GO" id="GO:0006355">
    <property type="term" value="P:regulation of DNA-templated transcription"/>
    <property type="evidence" value="ECO:0007669"/>
    <property type="project" value="InterPro"/>
</dbReference>
<dbReference type="SUPFAM" id="SSF46894">
    <property type="entry name" value="C-terminal effector domain of the bipartite response regulators"/>
    <property type="match status" value="1"/>
</dbReference>
<evidence type="ECO:0000259" key="4">
    <source>
        <dbReference type="PROSITE" id="PS50043"/>
    </source>
</evidence>
<dbReference type="PROSITE" id="PS00622">
    <property type="entry name" value="HTH_LUXR_1"/>
    <property type="match status" value="1"/>
</dbReference>
<dbReference type="InterPro" id="IPR036388">
    <property type="entry name" value="WH-like_DNA-bd_sf"/>
</dbReference>
<evidence type="ECO:0000256" key="3">
    <source>
        <dbReference type="ARBA" id="ARBA00023163"/>
    </source>
</evidence>
<dbReference type="AlphaFoldDB" id="A0A285LZI6"/>
<keyword evidence="6" id="KW-1185">Reference proteome</keyword>